<dbReference type="InterPro" id="IPR012165">
    <property type="entry name" value="Cyt_c3_hydrogenase_gsu"/>
</dbReference>
<dbReference type="GO" id="GO:0051537">
    <property type="term" value="F:2 iron, 2 sulfur cluster binding"/>
    <property type="evidence" value="ECO:0007669"/>
    <property type="project" value="UniProtKB-KW"/>
</dbReference>
<gene>
    <name evidence="4" type="primary">fnr</name>
    <name evidence="4" type="ORF">FTV88_0368</name>
</gene>
<keyword evidence="5" id="KW-1185">Reference proteome</keyword>
<keyword evidence="2" id="KW-0411">Iron-sulfur</keyword>
<feature type="binding site" evidence="1">
    <location>
        <begin position="62"/>
        <end position="64"/>
    </location>
    <ligand>
        <name>FAD</name>
        <dbReference type="ChEBI" id="CHEBI:57692"/>
    </ligand>
</feature>
<dbReference type="PIRSF" id="PIRSF006816">
    <property type="entry name" value="Cyc3_hyd_g"/>
    <property type="match status" value="1"/>
</dbReference>
<dbReference type="GO" id="GO:0006221">
    <property type="term" value="P:pyrimidine nucleotide biosynthetic process"/>
    <property type="evidence" value="ECO:0007669"/>
    <property type="project" value="InterPro"/>
</dbReference>
<dbReference type="NCBIfam" id="NF004862">
    <property type="entry name" value="PRK06222.1"/>
    <property type="match status" value="1"/>
</dbReference>
<dbReference type="GO" id="GO:0046872">
    <property type="term" value="F:metal ion binding"/>
    <property type="evidence" value="ECO:0007669"/>
    <property type="project" value="UniProtKB-KW"/>
</dbReference>
<evidence type="ECO:0000256" key="2">
    <source>
        <dbReference type="PIRSR" id="PIRSR006816-2"/>
    </source>
</evidence>
<evidence type="ECO:0000259" key="3">
    <source>
        <dbReference type="PROSITE" id="PS51384"/>
    </source>
</evidence>
<dbReference type="PROSITE" id="PS51384">
    <property type="entry name" value="FAD_FR"/>
    <property type="match status" value="1"/>
</dbReference>
<accession>A0A5Q2MWB8</accession>
<dbReference type="InterPro" id="IPR017938">
    <property type="entry name" value="Riboflavin_synthase-like_b-brl"/>
</dbReference>
<dbReference type="InterPro" id="IPR019480">
    <property type="entry name" value="Dihydroorotate_DH_Fe-S-bd"/>
</dbReference>
<feature type="binding site" evidence="2">
    <location>
        <position position="223"/>
    </location>
    <ligand>
        <name>[2Fe-2S] cluster</name>
        <dbReference type="ChEBI" id="CHEBI:190135"/>
    </ligand>
</feature>
<dbReference type="SUPFAM" id="SSF63380">
    <property type="entry name" value="Riboflavin synthase domain-like"/>
    <property type="match status" value="1"/>
</dbReference>
<protein>
    <submittedName>
        <fullName evidence="4">NADP reductase, FNR</fullName>
        <ecNumber evidence="4">1.18.1.2</ecNumber>
    </submittedName>
</protein>
<dbReference type="EC" id="1.18.1.2" evidence="4"/>
<dbReference type="InterPro" id="IPR050353">
    <property type="entry name" value="PyrK_electron_transfer"/>
</dbReference>
<dbReference type="AlphaFoldDB" id="A0A5Q2MWB8"/>
<feature type="binding site" evidence="2">
    <location>
        <position position="226"/>
    </location>
    <ligand>
        <name>[2Fe-2S] cluster</name>
        <dbReference type="ChEBI" id="CHEBI:190135"/>
    </ligand>
</feature>
<sequence length="282" mass="30499">MYPIVKKVVLSSAVKEFEVRAPMVAEKAQAGHFFIMRANERGERIPLTIADYDREKGTITTIIQELGASSTLVGQMEEGDEILDFVGPLGVPSEIELFDGPTVLVGGGIGIAPIFPIARALKAAGNEVISIIGARNKDLLIWEEKMASVSDKLIVCTDDGSYGRQGFVTDALKDLYAERGKLAAVWAIGPMPMMRAIANVTRPWAVKTIVSMNPLMMDGTGMCGACRVQVGEETKFACVDGPEFDGHLVDFDLAIKRLAIYKDQEKRALAALEHKGGHCGCQ</sequence>
<dbReference type="Gene3D" id="2.40.30.10">
    <property type="entry name" value="Translation factors"/>
    <property type="match status" value="1"/>
</dbReference>
<dbReference type="InterPro" id="IPR017927">
    <property type="entry name" value="FAD-bd_FR_type"/>
</dbReference>
<dbReference type="KEGG" id="hcv:FTV88_0368"/>
<dbReference type="InterPro" id="IPR039261">
    <property type="entry name" value="FNR_nucleotide-bd"/>
</dbReference>
<name>A0A5Q2MWB8_9FIRM</name>
<comment type="cofactor">
    <cofactor evidence="2">
        <name>[2Fe-2S] cluster</name>
        <dbReference type="ChEBI" id="CHEBI:190135"/>
    </cofactor>
    <text evidence="2">Binds 1 [2Fe-2S] cluster per subunit.</text>
</comment>
<dbReference type="CDD" id="cd06219">
    <property type="entry name" value="DHOD_e_trans_like1"/>
    <property type="match status" value="1"/>
</dbReference>
<keyword evidence="1" id="KW-0285">Flavoprotein</keyword>
<dbReference type="RefSeq" id="WP_153724101.1">
    <property type="nucleotide sequence ID" value="NZ_CP045875.1"/>
</dbReference>
<dbReference type="Pfam" id="PF10418">
    <property type="entry name" value="DHODB_Fe-S_bind"/>
    <property type="match status" value="1"/>
</dbReference>
<proteinExistence type="predicted"/>
<comment type="cofactor">
    <cofactor evidence="1">
        <name>FAD</name>
        <dbReference type="ChEBI" id="CHEBI:57692"/>
    </cofactor>
    <text evidence="1">Binds 1 FAD per subunit.</text>
</comment>
<dbReference type="Proteomes" id="UP000366051">
    <property type="component" value="Chromosome"/>
</dbReference>
<dbReference type="Pfam" id="PF00175">
    <property type="entry name" value="NAD_binding_1"/>
    <property type="match status" value="1"/>
</dbReference>
<keyword evidence="2" id="KW-0479">Metal-binding</keyword>
<dbReference type="Gene3D" id="3.40.50.80">
    <property type="entry name" value="Nucleotide-binding domain of ferredoxin-NADP reductase (FNR) module"/>
    <property type="match status" value="1"/>
</dbReference>
<feature type="domain" description="FAD-binding FR-type" evidence="3">
    <location>
        <begin position="1"/>
        <end position="95"/>
    </location>
</feature>
<dbReference type="GO" id="GO:0004324">
    <property type="term" value="F:ferredoxin-NADP+ reductase activity"/>
    <property type="evidence" value="ECO:0007669"/>
    <property type="project" value="UniProtKB-EC"/>
</dbReference>
<reference evidence="5" key="1">
    <citation type="submission" date="2019-11" db="EMBL/GenBank/DDBJ databases">
        <title>Genome sequence of Heliorestis convoluta strain HH, an alkaliphilic and minimalistic phototrophic bacterium from a soda lake in Egypt.</title>
        <authorList>
            <person name="Dewey E.D."/>
            <person name="Stokes L.M."/>
            <person name="Burchell B.M."/>
            <person name="Shaffer K.N."/>
            <person name="Huntington A.M."/>
            <person name="Baker J.M."/>
            <person name="Nadendla S."/>
            <person name="Giglio M.G."/>
            <person name="Touchman J.W."/>
            <person name="Blankenship R.E."/>
            <person name="Madigan M.T."/>
            <person name="Sattley W.M."/>
        </authorList>
    </citation>
    <scope>NUCLEOTIDE SEQUENCE [LARGE SCALE GENOMIC DNA]</scope>
    <source>
        <strain evidence="5">HH</strain>
    </source>
</reference>
<dbReference type="PRINTS" id="PR00409">
    <property type="entry name" value="PHDIOXRDTASE"/>
</dbReference>
<evidence type="ECO:0000313" key="5">
    <source>
        <dbReference type="Proteomes" id="UP000366051"/>
    </source>
</evidence>
<dbReference type="InterPro" id="IPR001433">
    <property type="entry name" value="OxRdtase_FAD/NAD-bd"/>
</dbReference>
<dbReference type="EMBL" id="CP045875">
    <property type="protein sequence ID" value="QGG46547.1"/>
    <property type="molecule type" value="Genomic_DNA"/>
</dbReference>
<keyword evidence="2" id="KW-0408">Iron</keyword>
<keyword evidence="4" id="KW-0560">Oxidoreductase</keyword>
<organism evidence="4 5">
    <name type="scientific">Heliorestis convoluta</name>
    <dbReference type="NCBI Taxonomy" id="356322"/>
    <lineage>
        <taxon>Bacteria</taxon>
        <taxon>Bacillati</taxon>
        <taxon>Bacillota</taxon>
        <taxon>Clostridia</taxon>
        <taxon>Eubacteriales</taxon>
        <taxon>Heliobacteriaceae</taxon>
        <taxon>Heliorestis</taxon>
    </lineage>
</organism>
<dbReference type="PANTHER" id="PTHR43513:SF3">
    <property type="entry name" value="DIHYDROOROTATE DEHYDROGENASE B (NAD(+)), ELECTRON TRANSFER SUBUNIT-RELATED"/>
    <property type="match status" value="1"/>
</dbReference>
<evidence type="ECO:0000256" key="1">
    <source>
        <dbReference type="PIRSR" id="PIRSR006816-1"/>
    </source>
</evidence>
<dbReference type="OrthoDB" id="9778346at2"/>
<keyword evidence="1" id="KW-0274">FAD</keyword>
<dbReference type="PANTHER" id="PTHR43513">
    <property type="entry name" value="DIHYDROOROTATE DEHYDROGENASE B (NAD(+)), ELECTRON TRANSFER SUBUNIT"/>
    <property type="match status" value="1"/>
</dbReference>
<dbReference type="GO" id="GO:0050660">
    <property type="term" value="F:flavin adenine dinucleotide binding"/>
    <property type="evidence" value="ECO:0007669"/>
    <property type="project" value="InterPro"/>
</dbReference>
<keyword evidence="2" id="KW-0001">2Fe-2S</keyword>
<dbReference type="SUPFAM" id="SSF52343">
    <property type="entry name" value="Ferredoxin reductase-like, C-terminal NADP-linked domain"/>
    <property type="match status" value="1"/>
</dbReference>
<feature type="binding site" evidence="2">
    <location>
        <position position="238"/>
    </location>
    <ligand>
        <name>[2Fe-2S] cluster</name>
        <dbReference type="ChEBI" id="CHEBI:190135"/>
    </ligand>
</feature>
<evidence type="ECO:0000313" key="4">
    <source>
        <dbReference type="EMBL" id="QGG46547.1"/>
    </source>
</evidence>